<sequence>MNRGPIPGRSKTDFVAALRARVGEPEDWLLVLAEEATRTGLNALAMRIKVSAGTLSAVLSGTYGAKPDRVREAVRGALMGVTVECPALHQEIGRETCIKHQRTPLSTASPSSVRLYHACRNGCPHATIEGDQS</sequence>
<keyword evidence="2" id="KW-1185">Reference proteome</keyword>
<accession>A0A1I4Q6L3</accession>
<dbReference type="RefSeq" id="WP_101288161.1">
    <property type="nucleotide sequence ID" value="NZ_FOUQ01000001.1"/>
</dbReference>
<comment type="caution">
    <text evidence="1">The sequence shown here is derived from an EMBL/GenBank/DDBJ whole genome shotgun (WGS) entry which is preliminary data.</text>
</comment>
<evidence type="ECO:0000313" key="2">
    <source>
        <dbReference type="Proteomes" id="UP000233491"/>
    </source>
</evidence>
<reference evidence="1 2" key="1">
    <citation type="submission" date="2017-12" db="EMBL/GenBank/DDBJ databases">
        <title>Anaerobic carbon monoxide metabolism by Pleomorphomonas carboxyditropha sp. nov., a new mesophilic hydrogenogenic carboxidotroph.</title>
        <authorList>
            <person name="Esquivel-Elizondo S."/>
            <person name="Krajmalnik-Brown R."/>
        </authorList>
    </citation>
    <scope>NUCLEOTIDE SEQUENCE [LARGE SCALE GENOMIC DNA]</scope>
    <source>
        <strain evidence="1 2">R5-392</strain>
    </source>
</reference>
<dbReference type="OrthoDB" id="6064795at2"/>
<organism evidence="1 2">
    <name type="scientific">Pleomorphomonas diazotrophica</name>
    <dbReference type="NCBI Taxonomy" id="1166257"/>
    <lineage>
        <taxon>Bacteria</taxon>
        <taxon>Pseudomonadati</taxon>
        <taxon>Pseudomonadota</taxon>
        <taxon>Alphaproteobacteria</taxon>
        <taxon>Hyphomicrobiales</taxon>
        <taxon>Pleomorphomonadaceae</taxon>
        <taxon>Pleomorphomonas</taxon>
    </lineage>
</organism>
<name>A0A1I4Q6L3_9HYPH</name>
<dbReference type="EMBL" id="PJNW01000002">
    <property type="protein sequence ID" value="PKR90898.1"/>
    <property type="molecule type" value="Genomic_DNA"/>
</dbReference>
<gene>
    <name evidence="1" type="ORF">CXZ10_06005</name>
</gene>
<dbReference type="AlphaFoldDB" id="A0A1I4Q6L3"/>
<protein>
    <submittedName>
        <fullName evidence="1">Transcriptional regulator</fullName>
    </submittedName>
</protein>
<evidence type="ECO:0000313" key="1">
    <source>
        <dbReference type="EMBL" id="PKR90898.1"/>
    </source>
</evidence>
<proteinExistence type="predicted"/>
<dbReference type="Proteomes" id="UP000233491">
    <property type="component" value="Unassembled WGS sequence"/>
</dbReference>